<keyword evidence="5" id="KW-1133">Transmembrane helix</keyword>
<evidence type="ECO:0000256" key="2">
    <source>
        <dbReference type="ARBA" id="ARBA00044983"/>
    </source>
</evidence>
<reference evidence="6 7" key="1">
    <citation type="submission" date="2020-04" db="EMBL/GenBank/DDBJ databases">
        <authorList>
            <person name="Yoon J."/>
        </authorList>
    </citation>
    <scope>NUCLEOTIDE SEQUENCE [LARGE SCALE GENOMIC DNA]</scope>
    <source>
        <strain evidence="6 7">KMU-166</strain>
    </source>
</reference>
<proteinExistence type="inferred from homology"/>
<dbReference type="RefSeq" id="WP_168449249.1">
    <property type="nucleotide sequence ID" value="NZ_JAAWWK010000002.1"/>
</dbReference>
<dbReference type="InterPro" id="IPR025961">
    <property type="entry name" value="Metal_resist"/>
</dbReference>
<keyword evidence="5" id="KW-0812">Transmembrane</keyword>
<dbReference type="EMBL" id="JAAWWK010000002">
    <property type="protein sequence ID" value="NKI16691.1"/>
    <property type="molecule type" value="Genomic_DNA"/>
</dbReference>
<name>A0ABX1GCL4_9GAMM</name>
<accession>A0ABX1GCL4</accession>
<evidence type="ECO:0000256" key="3">
    <source>
        <dbReference type="ARBA" id="ARBA00045001"/>
    </source>
</evidence>
<feature type="compositionally biased region" description="Basic residues" evidence="4">
    <location>
        <begin position="138"/>
        <end position="151"/>
    </location>
</feature>
<gene>
    <name evidence="6" type="ORF">HCU74_04560</name>
</gene>
<evidence type="ECO:0000256" key="1">
    <source>
        <dbReference type="ARBA" id="ARBA00044945"/>
    </source>
</evidence>
<comment type="caution">
    <text evidence="6">The sequence shown here is derived from an EMBL/GenBank/DDBJ whole genome shotgun (WGS) entry which is preliminary data.</text>
</comment>
<comment type="similarity">
    <text evidence="1">Belongs to the ZraP family.</text>
</comment>
<keyword evidence="7" id="KW-1185">Reference proteome</keyword>
<evidence type="ECO:0000256" key="4">
    <source>
        <dbReference type="SAM" id="MobiDB-lite"/>
    </source>
</evidence>
<keyword evidence="5" id="KW-0472">Membrane</keyword>
<evidence type="ECO:0000313" key="7">
    <source>
        <dbReference type="Proteomes" id="UP000765845"/>
    </source>
</evidence>
<protein>
    <recommendedName>
        <fullName evidence="2">Signaling pathway modulator ZraP</fullName>
    </recommendedName>
    <alternativeName>
        <fullName evidence="3">Zinc resistance-associated protein</fullName>
    </alternativeName>
</protein>
<feature type="region of interest" description="Disordered" evidence="4">
    <location>
        <begin position="133"/>
        <end position="161"/>
    </location>
</feature>
<dbReference type="Pfam" id="PF13801">
    <property type="entry name" value="Metal_resist"/>
    <property type="match status" value="1"/>
</dbReference>
<dbReference type="Proteomes" id="UP000765845">
    <property type="component" value="Unassembled WGS sequence"/>
</dbReference>
<sequence length="161" mass="18059">MTRRRWLYVALVVSIIINGLLIGGWLGHRWRGEERMAVHGLSRHILRHEPEELSAPVQNLMATKRGEIRAAFHELKRARRSLAGVIKREPPEPQELEEAFARLRLADATLKTLSHEILIAVLPEMSPAQRTALLSGSRKGHHHGDKHHGGKGKCAGEPPVQ</sequence>
<evidence type="ECO:0000313" key="6">
    <source>
        <dbReference type="EMBL" id="NKI16691.1"/>
    </source>
</evidence>
<evidence type="ECO:0000256" key="5">
    <source>
        <dbReference type="SAM" id="Phobius"/>
    </source>
</evidence>
<feature type="transmembrane region" description="Helical" evidence="5">
    <location>
        <begin position="6"/>
        <end position="26"/>
    </location>
</feature>
<organism evidence="6 7">
    <name type="scientific">Spongiibacter thalassae</name>
    <dbReference type="NCBI Taxonomy" id="2721624"/>
    <lineage>
        <taxon>Bacteria</taxon>
        <taxon>Pseudomonadati</taxon>
        <taxon>Pseudomonadota</taxon>
        <taxon>Gammaproteobacteria</taxon>
        <taxon>Cellvibrionales</taxon>
        <taxon>Spongiibacteraceae</taxon>
        <taxon>Spongiibacter</taxon>
    </lineage>
</organism>